<gene>
    <name evidence="1" type="ORF">SAMN05660923_01642</name>
</gene>
<keyword evidence="2" id="KW-1185">Reference proteome</keyword>
<accession>A0A1H2YJP6</accession>
<reference evidence="1 2" key="1">
    <citation type="submission" date="2016-10" db="EMBL/GenBank/DDBJ databases">
        <authorList>
            <person name="de Groot N.N."/>
        </authorList>
    </citation>
    <scope>NUCLEOTIDE SEQUENCE [LARGE SCALE GENOMIC DNA]</scope>
    <source>
        <strain evidence="1 2">DSM 23310</strain>
    </source>
</reference>
<evidence type="ECO:0000313" key="1">
    <source>
        <dbReference type="EMBL" id="SDX05407.1"/>
    </source>
</evidence>
<protein>
    <submittedName>
        <fullName evidence="1">Uncharacterized protein</fullName>
    </submittedName>
</protein>
<dbReference type="AlphaFoldDB" id="A0A1H2YJP6"/>
<evidence type="ECO:0000313" key="2">
    <source>
        <dbReference type="Proteomes" id="UP000198828"/>
    </source>
</evidence>
<dbReference type="Proteomes" id="UP000198828">
    <property type="component" value="Unassembled WGS sequence"/>
</dbReference>
<name>A0A1H2YJP6_9FIRM</name>
<dbReference type="EMBL" id="FNNG01000006">
    <property type="protein sequence ID" value="SDX05407.1"/>
    <property type="molecule type" value="Genomic_DNA"/>
</dbReference>
<organism evidence="1 2">
    <name type="scientific">Tepidimicrobium xylanilyticum</name>
    <dbReference type="NCBI Taxonomy" id="1123352"/>
    <lineage>
        <taxon>Bacteria</taxon>
        <taxon>Bacillati</taxon>
        <taxon>Bacillota</taxon>
        <taxon>Tissierellia</taxon>
        <taxon>Tissierellales</taxon>
        <taxon>Tepidimicrobiaceae</taxon>
        <taxon>Tepidimicrobium</taxon>
    </lineage>
</organism>
<proteinExistence type="predicted"/>
<sequence>MKQIRIGGFVCIAKDMPSKMQEFIKKAEKELKEYRKKSA</sequence>